<reference evidence="10" key="1">
    <citation type="journal article" date="2023" name="Science">
        <title>Genome structures resolve the early diversification of teleost fishes.</title>
        <authorList>
            <person name="Parey E."/>
            <person name="Louis A."/>
            <person name="Montfort J."/>
            <person name="Bouchez O."/>
            <person name="Roques C."/>
            <person name="Iampietro C."/>
            <person name="Lluch J."/>
            <person name="Castinel A."/>
            <person name="Donnadieu C."/>
            <person name="Desvignes T."/>
            <person name="Floi Bucao C."/>
            <person name="Jouanno E."/>
            <person name="Wen M."/>
            <person name="Mejri S."/>
            <person name="Dirks R."/>
            <person name="Jansen H."/>
            <person name="Henkel C."/>
            <person name="Chen W.J."/>
            <person name="Zahm M."/>
            <person name="Cabau C."/>
            <person name="Klopp C."/>
            <person name="Thompson A.W."/>
            <person name="Robinson-Rechavi M."/>
            <person name="Braasch I."/>
            <person name="Lecointre G."/>
            <person name="Bobe J."/>
            <person name="Postlethwait J.H."/>
            <person name="Berthelot C."/>
            <person name="Roest Crollius H."/>
            <person name="Guiguen Y."/>
        </authorList>
    </citation>
    <scope>NUCLEOTIDE SEQUENCE</scope>
    <source>
        <strain evidence="10">WJC10195</strain>
    </source>
</reference>
<keyword evidence="6" id="KW-0406">Ion transport</keyword>
<accession>A0A9Q1G607</accession>
<keyword evidence="5 9" id="KW-1133">Transmembrane helix</keyword>
<comment type="caution">
    <text evidence="10">The sequence shown here is derived from an EMBL/GenBank/DDBJ whole genome shotgun (WGS) entry which is preliminary data.</text>
</comment>
<keyword evidence="4 9" id="KW-0812">Transmembrane</keyword>
<evidence type="ECO:0000256" key="7">
    <source>
        <dbReference type="ARBA" id="ARBA00023136"/>
    </source>
</evidence>
<feature type="compositionally biased region" description="Polar residues" evidence="8">
    <location>
        <begin position="80"/>
        <end position="90"/>
    </location>
</feature>
<comment type="similarity">
    <text evidence="2">Belongs to the V-ATPase 116 kDa subunit family.</text>
</comment>
<dbReference type="OrthoDB" id="6159421at2759"/>
<evidence type="ECO:0000256" key="4">
    <source>
        <dbReference type="ARBA" id="ARBA00022692"/>
    </source>
</evidence>
<dbReference type="GO" id="GO:0033179">
    <property type="term" value="C:proton-transporting V-type ATPase, V0 domain"/>
    <property type="evidence" value="ECO:0007669"/>
    <property type="project" value="InterPro"/>
</dbReference>
<dbReference type="AlphaFoldDB" id="A0A9Q1G607"/>
<evidence type="ECO:0000256" key="1">
    <source>
        <dbReference type="ARBA" id="ARBA00004141"/>
    </source>
</evidence>
<dbReference type="Proteomes" id="UP001152622">
    <property type="component" value="Chromosome 2"/>
</dbReference>
<evidence type="ECO:0000256" key="8">
    <source>
        <dbReference type="SAM" id="MobiDB-lite"/>
    </source>
</evidence>
<keyword evidence="11" id="KW-1185">Reference proteome</keyword>
<gene>
    <name evidence="10" type="ORF">SKAU_G00059600</name>
</gene>
<keyword evidence="7 9" id="KW-0472">Membrane</keyword>
<evidence type="ECO:0000256" key="6">
    <source>
        <dbReference type="ARBA" id="ARBA00023065"/>
    </source>
</evidence>
<keyword evidence="3" id="KW-0813">Transport</keyword>
<dbReference type="EMBL" id="JAINUF010000002">
    <property type="protein sequence ID" value="KAJ8375380.1"/>
    <property type="molecule type" value="Genomic_DNA"/>
</dbReference>
<feature type="region of interest" description="Disordered" evidence="8">
    <location>
        <begin position="71"/>
        <end position="90"/>
    </location>
</feature>
<comment type="subcellular location">
    <subcellularLocation>
        <location evidence="1">Membrane</location>
        <topology evidence="1">Multi-pass membrane protein</topology>
    </subcellularLocation>
</comment>
<dbReference type="InterPro" id="IPR002490">
    <property type="entry name" value="V-ATPase_116kDa_su"/>
</dbReference>
<evidence type="ECO:0000256" key="2">
    <source>
        <dbReference type="ARBA" id="ARBA00009904"/>
    </source>
</evidence>
<evidence type="ECO:0000256" key="9">
    <source>
        <dbReference type="SAM" id="Phobius"/>
    </source>
</evidence>
<evidence type="ECO:0000313" key="11">
    <source>
        <dbReference type="Proteomes" id="UP001152622"/>
    </source>
</evidence>
<evidence type="ECO:0000313" key="10">
    <source>
        <dbReference type="EMBL" id="KAJ8375380.1"/>
    </source>
</evidence>
<dbReference type="Pfam" id="PF01496">
    <property type="entry name" value="V_ATPase_I"/>
    <property type="match status" value="1"/>
</dbReference>
<organism evidence="10 11">
    <name type="scientific">Synaphobranchus kaupii</name>
    <name type="common">Kaup's arrowtooth eel</name>
    <dbReference type="NCBI Taxonomy" id="118154"/>
    <lineage>
        <taxon>Eukaryota</taxon>
        <taxon>Metazoa</taxon>
        <taxon>Chordata</taxon>
        <taxon>Craniata</taxon>
        <taxon>Vertebrata</taxon>
        <taxon>Euteleostomi</taxon>
        <taxon>Actinopterygii</taxon>
        <taxon>Neopterygii</taxon>
        <taxon>Teleostei</taxon>
        <taxon>Anguilliformes</taxon>
        <taxon>Synaphobranchidae</taxon>
        <taxon>Synaphobranchus</taxon>
    </lineage>
</organism>
<feature type="transmembrane region" description="Helical" evidence="9">
    <location>
        <begin position="35"/>
        <end position="54"/>
    </location>
</feature>
<name>A0A9Q1G607_SYNKA</name>
<proteinExistence type="inferred from homology"/>
<protein>
    <submittedName>
        <fullName evidence="10">Uncharacterized protein</fullName>
    </submittedName>
</protein>
<evidence type="ECO:0000256" key="5">
    <source>
        <dbReference type="ARBA" id="ARBA00022989"/>
    </source>
</evidence>
<sequence length="90" mass="10118">MACVIPVSSVPAEWGFSLQNWIKTALRSRLQEKKAVQIFLVSIAFLMVPWLLLVKPLLLYRDHKNGKQTDQGVAEANAIHKTNNNTETVS</sequence>
<dbReference type="GO" id="GO:0046961">
    <property type="term" value="F:proton-transporting ATPase activity, rotational mechanism"/>
    <property type="evidence" value="ECO:0007669"/>
    <property type="project" value="InterPro"/>
</dbReference>
<evidence type="ECO:0000256" key="3">
    <source>
        <dbReference type="ARBA" id="ARBA00022448"/>
    </source>
</evidence>